<dbReference type="AlphaFoldDB" id="A0A5B1CF52"/>
<accession>A0A5B1CF52</accession>
<organism evidence="1 2">
    <name type="scientific">Rubripirellula obstinata</name>
    <dbReference type="NCBI Taxonomy" id="406547"/>
    <lineage>
        <taxon>Bacteria</taxon>
        <taxon>Pseudomonadati</taxon>
        <taxon>Planctomycetota</taxon>
        <taxon>Planctomycetia</taxon>
        <taxon>Pirellulales</taxon>
        <taxon>Pirellulaceae</taxon>
        <taxon>Rubripirellula</taxon>
    </lineage>
</organism>
<reference evidence="1 2" key="1">
    <citation type="submission" date="2019-08" db="EMBL/GenBank/DDBJ databases">
        <title>Deep-cultivation of Planctomycetes and their phenomic and genomic characterization uncovers novel biology.</title>
        <authorList>
            <person name="Wiegand S."/>
            <person name="Jogler M."/>
            <person name="Boedeker C."/>
            <person name="Pinto D."/>
            <person name="Vollmers J."/>
            <person name="Rivas-Marin E."/>
            <person name="Kohn T."/>
            <person name="Peeters S.H."/>
            <person name="Heuer A."/>
            <person name="Rast P."/>
            <person name="Oberbeckmann S."/>
            <person name="Bunk B."/>
            <person name="Jeske O."/>
            <person name="Meyerdierks A."/>
            <person name="Storesund J.E."/>
            <person name="Kallscheuer N."/>
            <person name="Luecker S."/>
            <person name="Lage O.M."/>
            <person name="Pohl T."/>
            <person name="Merkel B.J."/>
            <person name="Hornburger P."/>
            <person name="Mueller R.-W."/>
            <person name="Bruemmer F."/>
            <person name="Labrenz M."/>
            <person name="Spormann A.M."/>
            <person name="Op Den Camp H."/>
            <person name="Overmann J."/>
            <person name="Amann R."/>
            <person name="Jetten M.S.M."/>
            <person name="Mascher T."/>
            <person name="Medema M.H."/>
            <person name="Devos D.P."/>
            <person name="Kaster A.-K."/>
            <person name="Ovreas L."/>
            <person name="Rohde M."/>
            <person name="Galperin M.Y."/>
            <person name="Jogler C."/>
        </authorList>
    </citation>
    <scope>NUCLEOTIDE SEQUENCE [LARGE SCALE GENOMIC DNA]</scope>
    <source>
        <strain evidence="1 2">LF1</strain>
    </source>
</reference>
<evidence type="ECO:0000313" key="1">
    <source>
        <dbReference type="EMBL" id="KAA1259807.1"/>
    </source>
</evidence>
<protein>
    <submittedName>
        <fullName evidence="1">Uncharacterized protein</fullName>
    </submittedName>
</protein>
<proteinExistence type="predicted"/>
<gene>
    <name evidence="1" type="ORF">LF1_23440</name>
</gene>
<evidence type="ECO:0000313" key="2">
    <source>
        <dbReference type="Proteomes" id="UP000322699"/>
    </source>
</evidence>
<dbReference type="Proteomes" id="UP000322699">
    <property type="component" value="Unassembled WGS sequence"/>
</dbReference>
<dbReference type="EMBL" id="VRLW01000001">
    <property type="protein sequence ID" value="KAA1259807.1"/>
    <property type="molecule type" value="Genomic_DNA"/>
</dbReference>
<keyword evidence="2" id="KW-1185">Reference proteome</keyword>
<sequence length="123" mass="13824">MDTNKTLIKTATNLFKIPSKTLISVLLAKISGFNYGKTMEGQNDTNYDSTSFCPPVVLPIPQHLYVPASLATLRQPLPQKTSPRNPHRFFKPEINHRATENHRAETLTQKYQAASLCSSVPLW</sequence>
<comment type="caution">
    <text evidence="1">The sequence shown here is derived from an EMBL/GenBank/DDBJ whole genome shotgun (WGS) entry which is preliminary data.</text>
</comment>
<name>A0A5B1CF52_9BACT</name>